<keyword evidence="8" id="KW-0479">Metal-binding</keyword>
<evidence type="ECO:0000256" key="12">
    <source>
        <dbReference type="ARBA" id="ARBA00049097"/>
    </source>
</evidence>
<comment type="similarity">
    <text evidence="4">Belongs to the choline monooxygenase family.</text>
</comment>
<dbReference type="InterPro" id="IPR036922">
    <property type="entry name" value="Rieske_2Fe-2S_sf"/>
</dbReference>
<dbReference type="UniPathway" id="UPA00529">
    <property type="reaction ID" value="UER00430"/>
</dbReference>
<dbReference type="GO" id="GO:0051537">
    <property type="term" value="F:2 iron, 2 sulfur cluster binding"/>
    <property type="evidence" value="ECO:0007669"/>
    <property type="project" value="UniProtKB-KW"/>
</dbReference>
<dbReference type="InterPro" id="IPR001663">
    <property type="entry name" value="Rng_hydr_dOase-A"/>
</dbReference>
<comment type="function">
    <text evidence="2">Catalyzes the first step of the osmoprotectant glycine betaine synthesis.</text>
</comment>
<evidence type="ECO:0000256" key="10">
    <source>
        <dbReference type="ARBA" id="ARBA00023004"/>
    </source>
</evidence>
<dbReference type="EC" id="1.14.15.7" evidence="5"/>
<evidence type="ECO:0000256" key="6">
    <source>
        <dbReference type="ARBA" id="ARBA00014931"/>
    </source>
</evidence>
<comment type="pathway">
    <text evidence="3">Amine and polyamine biosynthesis; betaine biosynthesis via choline pathway; betaine aldehyde from choline (monooxygenase route): step 1/1.</text>
</comment>
<evidence type="ECO:0000313" key="13">
    <source>
        <dbReference type="EMBL" id="CAH1783946.1"/>
    </source>
</evidence>
<evidence type="ECO:0000256" key="4">
    <source>
        <dbReference type="ARBA" id="ARBA00010848"/>
    </source>
</evidence>
<dbReference type="Gene3D" id="3.90.380.10">
    <property type="entry name" value="Naphthalene 1,2-dioxygenase Alpha Subunit, Chain A, domain 1"/>
    <property type="match status" value="2"/>
</dbReference>
<dbReference type="PRINTS" id="PR00090">
    <property type="entry name" value="RNGDIOXGNASE"/>
</dbReference>
<evidence type="ECO:0000313" key="14">
    <source>
        <dbReference type="Proteomes" id="UP000749559"/>
    </source>
</evidence>
<comment type="cofactor">
    <cofactor evidence="1">
        <name>Fe cation</name>
        <dbReference type="ChEBI" id="CHEBI:24875"/>
    </cofactor>
</comment>
<dbReference type="PANTHER" id="PTHR43756:SF5">
    <property type="entry name" value="CHOLINE MONOOXYGENASE, CHLOROPLASTIC"/>
    <property type="match status" value="1"/>
</dbReference>
<evidence type="ECO:0000256" key="7">
    <source>
        <dbReference type="ARBA" id="ARBA00022714"/>
    </source>
</evidence>
<accession>A0A8J1XGU7</accession>
<dbReference type="EMBL" id="CAIIXF020000005">
    <property type="protein sequence ID" value="CAH1783946.1"/>
    <property type="molecule type" value="Genomic_DNA"/>
</dbReference>
<evidence type="ECO:0000256" key="8">
    <source>
        <dbReference type="ARBA" id="ARBA00022723"/>
    </source>
</evidence>
<dbReference type="Proteomes" id="UP000749559">
    <property type="component" value="Unassembled WGS sequence"/>
</dbReference>
<dbReference type="InterPro" id="IPR017941">
    <property type="entry name" value="Rieske_2Fe-2S"/>
</dbReference>
<keyword evidence="11" id="KW-0411">Iron-sulfur</keyword>
<name>A0A8J1XGU7_OWEFU</name>
<keyword evidence="7" id="KW-0001">2Fe-2S</keyword>
<organism evidence="13 14">
    <name type="scientific">Owenia fusiformis</name>
    <name type="common">Polychaete worm</name>
    <dbReference type="NCBI Taxonomy" id="6347"/>
    <lineage>
        <taxon>Eukaryota</taxon>
        <taxon>Metazoa</taxon>
        <taxon>Spiralia</taxon>
        <taxon>Lophotrochozoa</taxon>
        <taxon>Annelida</taxon>
        <taxon>Polychaeta</taxon>
        <taxon>Sedentaria</taxon>
        <taxon>Canalipalpata</taxon>
        <taxon>Sabellida</taxon>
        <taxon>Oweniida</taxon>
        <taxon>Oweniidae</taxon>
        <taxon>Owenia</taxon>
    </lineage>
</organism>
<protein>
    <recommendedName>
        <fullName evidence="6">Choline monooxygenase, chloroplastic</fullName>
        <ecNumber evidence="5">1.14.15.7</ecNumber>
    </recommendedName>
</protein>
<dbReference type="AlphaFoldDB" id="A0A8J1XGU7"/>
<dbReference type="PANTHER" id="PTHR43756">
    <property type="entry name" value="CHOLINE MONOOXYGENASE, CHLOROPLASTIC"/>
    <property type="match status" value="1"/>
</dbReference>
<dbReference type="Gene3D" id="2.102.10.10">
    <property type="entry name" value="Rieske [2Fe-2S] iron-sulphur domain"/>
    <property type="match status" value="1"/>
</dbReference>
<proteinExistence type="inferred from homology"/>
<evidence type="ECO:0000256" key="3">
    <source>
        <dbReference type="ARBA" id="ARBA00004866"/>
    </source>
</evidence>
<dbReference type="GO" id="GO:0019285">
    <property type="term" value="P:glycine betaine biosynthetic process from choline"/>
    <property type="evidence" value="ECO:0007669"/>
    <property type="project" value="UniProtKB-UniPathway"/>
</dbReference>
<dbReference type="GO" id="GO:0019133">
    <property type="term" value="F:choline monooxygenase activity"/>
    <property type="evidence" value="ECO:0007669"/>
    <property type="project" value="UniProtKB-EC"/>
</dbReference>
<dbReference type="GO" id="GO:0005506">
    <property type="term" value="F:iron ion binding"/>
    <property type="evidence" value="ECO:0007669"/>
    <property type="project" value="InterPro"/>
</dbReference>
<comment type="catalytic activity">
    <reaction evidence="12">
        <text>choline + 2 reduced [2Fe-2S]-[ferredoxin] + O2 + 2 H(+) = betaine aldehyde hydrate + 2 oxidized [2Fe-2S]-[ferredoxin] + H2O</text>
        <dbReference type="Rhea" id="RHEA:17769"/>
        <dbReference type="Rhea" id="RHEA-COMP:10000"/>
        <dbReference type="Rhea" id="RHEA-COMP:10001"/>
        <dbReference type="ChEBI" id="CHEBI:15354"/>
        <dbReference type="ChEBI" id="CHEBI:15377"/>
        <dbReference type="ChEBI" id="CHEBI:15378"/>
        <dbReference type="ChEBI" id="CHEBI:15379"/>
        <dbReference type="ChEBI" id="CHEBI:15870"/>
        <dbReference type="ChEBI" id="CHEBI:33737"/>
        <dbReference type="ChEBI" id="CHEBI:33738"/>
        <dbReference type="EC" id="1.14.15.7"/>
    </reaction>
</comment>
<dbReference type="SUPFAM" id="SSF55961">
    <property type="entry name" value="Bet v1-like"/>
    <property type="match status" value="1"/>
</dbReference>
<evidence type="ECO:0000256" key="2">
    <source>
        <dbReference type="ARBA" id="ARBA00002149"/>
    </source>
</evidence>
<dbReference type="SUPFAM" id="SSF50022">
    <property type="entry name" value="ISP domain"/>
    <property type="match status" value="1"/>
</dbReference>
<keyword evidence="10" id="KW-0408">Iron</keyword>
<evidence type="ECO:0000256" key="11">
    <source>
        <dbReference type="ARBA" id="ARBA00023014"/>
    </source>
</evidence>
<keyword evidence="14" id="KW-1185">Reference proteome</keyword>
<evidence type="ECO:0000256" key="5">
    <source>
        <dbReference type="ARBA" id="ARBA00012763"/>
    </source>
</evidence>
<dbReference type="Pfam" id="PF00355">
    <property type="entry name" value="Rieske"/>
    <property type="match status" value="1"/>
</dbReference>
<sequence>MIFKGCMSILSTCALRYVSTRGAKLAALSGHRSIHSCRILPAHVLSMSKPGCTGQKRSFTEMQREWLSKEVAVFDSSKSVESAVTPPSSWFIDPLFYQMEKSSILRKNWIAVGRTDQVNDVGKFITGSIGDEPFIVTRDDGGTLRGFFNVCRHHATIIMEEDEGRALNFQCPYHGWTYKLDGRLMKATRLKGIKDFKASDFGLRPVQVSTWGPLVFVKLDAEHTGPEPKKILANLTPKLDALGFSDGMKFVKRKTYKVNCNWKVFVDNYLDGGYHVEYAHKDLSQLLSLGSYKTEIHDGYSLQMSKGGDHDEGSSRVGSEVIYAHIYPNVMINRYGPWMDFNYVIPESHDSCNVIFDWFLEEKAMRSTDNDGLNKLINENFVASEKVQDEDIEICNRVQKGLKSMSYDWGRYAPNVEAADYEFHQRLAQQFREYLKI</sequence>
<dbReference type="Pfam" id="PF00848">
    <property type="entry name" value="Ring_hydroxyl_A"/>
    <property type="match status" value="1"/>
</dbReference>
<dbReference type="PROSITE" id="PS51296">
    <property type="entry name" value="RIESKE"/>
    <property type="match status" value="1"/>
</dbReference>
<comment type="caution">
    <text evidence="13">The sequence shown here is derived from an EMBL/GenBank/DDBJ whole genome shotgun (WGS) entry which is preliminary data.</text>
</comment>
<dbReference type="InterPro" id="IPR015879">
    <property type="entry name" value="Ring_hydroxy_dOase_asu_C_dom"/>
</dbReference>
<dbReference type="OrthoDB" id="426882at2759"/>
<keyword evidence="9" id="KW-0560">Oxidoreductase</keyword>
<reference evidence="13" key="1">
    <citation type="submission" date="2022-03" db="EMBL/GenBank/DDBJ databases">
        <authorList>
            <person name="Martin C."/>
        </authorList>
    </citation>
    <scope>NUCLEOTIDE SEQUENCE</scope>
</reference>
<evidence type="ECO:0000256" key="1">
    <source>
        <dbReference type="ARBA" id="ARBA00001962"/>
    </source>
</evidence>
<evidence type="ECO:0000256" key="9">
    <source>
        <dbReference type="ARBA" id="ARBA00023002"/>
    </source>
</evidence>
<gene>
    <name evidence="13" type="ORF">OFUS_LOCUS10214</name>
</gene>